<dbReference type="Pfam" id="PF08268">
    <property type="entry name" value="FBA_3"/>
    <property type="match status" value="1"/>
</dbReference>
<sequence length="368" mass="40782">MTRETYLTDTENATLQFSVFDVDSREIVADLKYPYTQGESEQVGPAFTLVGSVNGIVCVVFHHNLSEHSFYLWNPATRQSRVVPACALSTSRAMGFGYDPVDDDYKIVSVVSGPSLPTEVYSANRNVWRKVPDEDYKIVMSGIDFLGNFNVCVNGLLFGVKKDALMVFDLNTEVLNCAIKLPRDVAAAIAAARAVTAAAVGAIAAARAVTAAAVGGLNIVNSYEAHPKTRIIEYTKSVAVIMLWANALNDDRTGKGFNKAINMWKLEDDSCLRGGGVEASWTLIFSIDLGMPTELFNGYFSNGDLLLLIGYEDYRWISCNARKKEARIARVYILEDHRYTRYLYRYTESLVSLAGFKQISWNRGYGDN</sequence>
<dbReference type="InterPro" id="IPR017451">
    <property type="entry name" value="F-box-assoc_interact_dom"/>
</dbReference>
<organism evidence="2 3">
    <name type="scientific">Daucus carota subsp. sativus</name>
    <name type="common">Carrot</name>
    <dbReference type="NCBI Taxonomy" id="79200"/>
    <lineage>
        <taxon>Eukaryota</taxon>
        <taxon>Viridiplantae</taxon>
        <taxon>Streptophyta</taxon>
        <taxon>Embryophyta</taxon>
        <taxon>Tracheophyta</taxon>
        <taxon>Spermatophyta</taxon>
        <taxon>Magnoliopsida</taxon>
        <taxon>eudicotyledons</taxon>
        <taxon>Gunneridae</taxon>
        <taxon>Pentapetalae</taxon>
        <taxon>asterids</taxon>
        <taxon>campanulids</taxon>
        <taxon>Apiales</taxon>
        <taxon>Apiaceae</taxon>
        <taxon>Apioideae</taxon>
        <taxon>Scandiceae</taxon>
        <taxon>Daucinae</taxon>
        <taxon>Daucus</taxon>
        <taxon>Daucus sect. Daucus</taxon>
    </lineage>
</organism>
<reference evidence="2" key="1">
    <citation type="journal article" date="2016" name="Nat. Genet.">
        <title>A high-quality carrot genome assembly provides new insights into carotenoid accumulation and asterid genome evolution.</title>
        <authorList>
            <person name="Iorizzo M."/>
            <person name="Ellison S."/>
            <person name="Senalik D."/>
            <person name="Zeng P."/>
            <person name="Satapoomin P."/>
            <person name="Huang J."/>
            <person name="Bowman M."/>
            <person name="Iovene M."/>
            <person name="Sanseverino W."/>
            <person name="Cavagnaro P."/>
            <person name="Yildiz M."/>
            <person name="Macko-Podgorni A."/>
            <person name="Moranska E."/>
            <person name="Grzebelus E."/>
            <person name="Grzebelus D."/>
            <person name="Ashrafi H."/>
            <person name="Zheng Z."/>
            <person name="Cheng S."/>
            <person name="Spooner D."/>
            <person name="Van Deynze A."/>
            <person name="Simon P."/>
        </authorList>
    </citation>
    <scope>NUCLEOTIDE SEQUENCE</scope>
    <source>
        <tissue evidence="2">Leaf</tissue>
    </source>
</reference>
<gene>
    <name evidence="2" type="ORF">DCAR_0105063</name>
</gene>
<protein>
    <recommendedName>
        <fullName evidence="1">F-box associated beta-propeller type 3 domain-containing protein</fullName>
    </recommendedName>
</protein>
<dbReference type="InterPro" id="IPR013187">
    <property type="entry name" value="F-box-assoc_dom_typ3"/>
</dbReference>
<accession>A0AAF0WD77</accession>
<dbReference type="PANTHER" id="PTHR31672">
    <property type="entry name" value="BNACNNG10540D PROTEIN"/>
    <property type="match status" value="1"/>
</dbReference>
<dbReference type="InterPro" id="IPR050796">
    <property type="entry name" value="SCF_F-box_component"/>
</dbReference>
<name>A0AAF0WD77_DAUCS</name>
<evidence type="ECO:0000259" key="1">
    <source>
        <dbReference type="Pfam" id="PF08268"/>
    </source>
</evidence>
<dbReference type="NCBIfam" id="TIGR01640">
    <property type="entry name" value="F_box_assoc_1"/>
    <property type="match status" value="1"/>
</dbReference>
<proteinExistence type="predicted"/>
<evidence type="ECO:0000313" key="3">
    <source>
        <dbReference type="Proteomes" id="UP000077755"/>
    </source>
</evidence>
<reference evidence="2" key="2">
    <citation type="submission" date="2022-03" db="EMBL/GenBank/DDBJ databases">
        <title>Draft title - Genomic analysis of global carrot germplasm unveils the trajectory of domestication and the origin of high carotenoid orange carrot.</title>
        <authorList>
            <person name="Iorizzo M."/>
            <person name="Ellison S."/>
            <person name="Senalik D."/>
            <person name="Macko-Podgorni A."/>
            <person name="Grzebelus D."/>
            <person name="Bostan H."/>
            <person name="Rolling W."/>
            <person name="Curaba J."/>
            <person name="Simon P."/>
        </authorList>
    </citation>
    <scope>NUCLEOTIDE SEQUENCE</scope>
    <source>
        <tissue evidence="2">Leaf</tissue>
    </source>
</reference>
<feature type="domain" description="F-box associated beta-propeller type 3" evidence="1">
    <location>
        <begin position="27"/>
        <end position="185"/>
    </location>
</feature>
<dbReference type="Proteomes" id="UP000077755">
    <property type="component" value="Chromosome 1"/>
</dbReference>
<dbReference type="AlphaFoldDB" id="A0AAF0WD77"/>
<keyword evidence="3" id="KW-1185">Reference proteome</keyword>
<evidence type="ECO:0000313" key="2">
    <source>
        <dbReference type="EMBL" id="WOG85870.1"/>
    </source>
</evidence>
<dbReference type="EMBL" id="CP093343">
    <property type="protein sequence ID" value="WOG85870.1"/>
    <property type="molecule type" value="Genomic_DNA"/>
</dbReference>
<dbReference type="PANTHER" id="PTHR31672:SF13">
    <property type="entry name" value="F-BOX PROTEIN CPR30-LIKE"/>
    <property type="match status" value="1"/>
</dbReference>